<organism evidence="2 3">
    <name type="scientific">Colletotrichum scovillei</name>
    <dbReference type="NCBI Taxonomy" id="1209932"/>
    <lineage>
        <taxon>Eukaryota</taxon>
        <taxon>Fungi</taxon>
        <taxon>Dikarya</taxon>
        <taxon>Ascomycota</taxon>
        <taxon>Pezizomycotina</taxon>
        <taxon>Sordariomycetes</taxon>
        <taxon>Hypocreomycetidae</taxon>
        <taxon>Glomerellales</taxon>
        <taxon>Glomerellaceae</taxon>
        <taxon>Colletotrichum</taxon>
        <taxon>Colletotrichum acutatum species complex</taxon>
    </lineage>
</organism>
<evidence type="ECO:0000256" key="1">
    <source>
        <dbReference type="SAM" id="Phobius"/>
    </source>
</evidence>
<name>A0A9P7QUB2_9PEZI</name>
<feature type="transmembrane region" description="Helical" evidence="1">
    <location>
        <begin position="20"/>
        <end position="43"/>
    </location>
</feature>
<proteinExistence type="predicted"/>
<protein>
    <submittedName>
        <fullName evidence="2">Uncharacterized protein</fullName>
    </submittedName>
</protein>
<accession>A0A9P7QUB2</accession>
<reference evidence="2" key="1">
    <citation type="submission" date="2021-05" db="EMBL/GenBank/DDBJ databases">
        <title>Comparative genomics of three Colletotrichum scovillei strains and genetic complementation revealed genes involved fungal growth and virulence on chili pepper.</title>
        <authorList>
            <person name="Hsieh D.-K."/>
            <person name="Chuang S.-C."/>
            <person name="Chen C.-Y."/>
            <person name="Chao Y.-T."/>
            <person name="Lu M.-Y.J."/>
            <person name="Lee M.-H."/>
            <person name="Shih M.-C."/>
        </authorList>
    </citation>
    <scope>NUCLEOTIDE SEQUENCE</scope>
    <source>
        <strain evidence="2">Coll-153</strain>
    </source>
</reference>
<dbReference type="AlphaFoldDB" id="A0A9P7QUB2"/>
<dbReference type="EMBL" id="JAESDN010000013">
    <property type="protein sequence ID" value="KAG7042299.1"/>
    <property type="molecule type" value="Genomic_DNA"/>
</dbReference>
<keyword evidence="1" id="KW-0812">Transmembrane</keyword>
<gene>
    <name evidence="2" type="ORF">JMJ77_010399</name>
</gene>
<comment type="caution">
    <text evidence="2">The sequence shown here is derived from an EMBL/GenBank/DDBJ whole genome shotgun (WGS) entry which is preliminary data.</text>
</comment>
<evidence type="ECO:0000313" key="2">
    <source>
        <dbReference type="EMBL" id="KAG7042299.1"/>
    </source>
</evidence>
<sequence>MINHYVQVTNGVLECFPLQAVGTWLLLLFALTELINAGVPVAVDGKRGLSFEQSAMTNK</sequence>
<evidence type="ECO:0000313" key="3">
    <source>
        <dbReference type="Proteomes" id="UP000699042"/>
    </source>
</evidence>
<keyword evidence="1" id="KW-1133">Transmembrane helix</keyword>
<keyword evidence="1" id="KW-0472">Membrane</keyword>
<dbReference type="Proteomes" id="UP000699042">
    <property type="component" value="Unassembled WGS sequence"/>
</dbReference>
<keyword evidence="3" id="KW-1185">Reference proteome</keyword>